<reference evidence="1" key="1">
    <citation type="journal article" date="2019" name="MBio">
        <title>Virus Genomes from Deep Sea Sediments Expand the Ocean Megavirome and Support Independent Origins of Viral Gigantism.</title>
        <authorList>
            <person name="Backstrom D."/>
            <person name="Yutin N."/>
            <person name="Jorgensen S.L."/>
            <person name="Dharamshi J."/>
            <person name="Homa F."/>
            <person name="Zaremba-Niedwiedzka K."/>
            <person name="Spang A."/>
            <person name="Wolf Y.I."/>
            <person name="Koonin E.V."/>
            <person name="Ettema T.J."/>
        </authorList>
    </citation>
    <scope>NUCLEOTIDE SEQUENCE</scope>
</reference>
<gene>
    <name evidence="1" type="ORF">LCDPAC02_00730</name>
</gene>
<organism evidence="1">
    <name type="scientific">Pithovirus LCDPAC02</name>
    <dbReference type="NCBI Taxonomy" id="2506601"/>
    <lineage>
        <taxon>Viruses</taxon>
        <taxon>Pithoviruses</taxon>
    </lineage>
</organism>
<dbReference type="EMBL" id="MK500299">
    <property type="protein sequence ID" value="QBK84874.1"/>
    <property type="molecule type" value="Genomic_DNA"/>
</dbReference>
<sequence>MLDLLAIKIPQFVNNDILKELLLLNKSFNKIITKNIEIKALQFFDKINFDLDFISVCTEI</sequence>
<evidence type="ECO:0000313" key="1">
    <source>
        <dbReference type="EMBL" id="QBK84874.1"/>
    </source>
</evidence>
<name>A0A481YQY3_9VIRU</name>
<proteinExistence type="predicted"/>
<accession>A0A481YQY3</accession>
<protein>
    <submittedName>
        <fullName evidence="1">Uncharacterized protein</fullName>
    </submittedName>
</protein>